<evidence type="ECO:0000313" key="2">
    <source>
        <dbReference type="EMBL" id="KAF2256417.1"/>
    </source>
</evidence>
<dbReference type="PANTHER" id="PTHR33594:SF1">
    <property type="entry name" value="HD_PDEASE DOMAIN-CONTAINING PROTEIN"/>
    <property type="match status" value="1"/>
</dbReference>
<protein>
    <recommendedName>
        <fullName evidence="1">HD/PDEase domain-containing protein</fullName>
    </recommendedName>
</protein>
<dbReference type="RefSeq" id="XP_033691421.1">
    <property type="nucleotide sequence ID" value="XM_033822997.1"/>
</dbReference>
<keyword evidence="3" id="KW-1185">Reference proteome</keyword>
<dbReference type="InterPro" id="IPR006674">
    <property type="entry name" value="HD_domain"/>
</dbReference>
<dbReference type="SUPFAM" id="SSF109604">
    <property type="entry name" value="HD-domain/PDEase-like"/>
    <property type="match status" value="1"/>
</dbReference>
<organism evidence="2 3">
    <name type="scientific">Trematosphaeria pertusa</name>
    <dbReference type="NCBI Taxonomy" id="390896"/>
    <lineage>
        <taxon>Eukaryota</taxon>
        <taxon>Fungi</taxon>
        <taxon>Dikarya</taxon>
        <taxon>Ascomycota</taxon>
        <taxon>Pezizomycotina</taxon>
        <taxon>Dothideomycetes</taxon>
        <taxon>Pleosporomycetidae</taxon>
        <taxon>Pleosporales</taxon>
        <taxon>Massarineae</taxon>
        <taxon>Trematosphaeriaceae</taxon>
        <taxon>Trematosphaeria</taxon>
    </lineage>
</organism>
<dbReference type="Pfam" id="PF01966">
    <property type="entry name" value="HD"/>
    <property type="match status" value="1"/>
</dbReference>
<dbReference type="AlphaFoldDB" id="A0A6A6J248"/>
<evidence type="ECO:0000259" key="1">
    <source>
        <dbReference type="SMART" id="SM00471"/>
    </source>
</evidence>
<evidence type="ECO:0000313" key="3">
    <source>
        <dbReference type="Proteomes" id="UP000800094"/>
    </source>
</evidence>
<dbReference type="InterPro" id="IPR003607">
    <property type="entry name" value="HD/PDEase_dom"/>
</dbReference>
<dbReference type="CDD" id="cd00077">
    <property type="entry name" value="HDc"/>
    <property type="match status" value="1"/>
</dbReference>
<sequence>MSPHPSSAICPSDSAVIEQTQAYVQAYMSHYDCSHDWTHIQRVRSLTEMLLTSERQLHPGIRYNTLLVTLGALLHDVGDKKYLEPGQDASTAVSAFLLSINAPPRLASAVQQLVLHVSFSFEKANSDAVHAMLRKVPELGIVQDADRLDAIGAVGIARCFAFTGAKGKGGLKGAIEHFEEKLVGLEGMMKTESGRRLARERTDRLRVFMGWWEEEEVVDDGKAEV</sequence>
<name>A0A6A6J248_9PLEO</name>
<proteinExistence type="predicted"/>
<gene>
    <name evidence="2" type="ORF">BU26DRAFT_412940</name>
</gene>
<dbReference type="SMART" id="SM00471">
    <property type="entry name" value="HDc"/>
    <property type="match status" value="1"/>
</dbReference>
<feature type="domain" description="HD/PDEase" evidence="1">
    <location>
        <begin position="32"/>
        <end position="160"/>
    </location>
</feature>
<dbReference type="EMBL" id="ML987189">
    <property type="protein sequence ID" value="KAF2256417.1"/>
    <property type="molecule type" value="Genomic_DNA"/>
</dbReference>
<dbReference type="PANTHER" id="PTHR33594">
    <property type="entry name" value="SUPERFAMILY HYDROLASE, PUTATIVE (AFU_ORTHOLOGUE AFUA_1G03035)-RELATED"/>
    <property type="match status" value="1"/>
</dbReference>
<dbReference type="OrthoDB" id="16547at2759"/>
<accession>A0A6A6J248</accession>
<reference evidence="2" key="1">
    <citation type="journal article" date="2020" name="Stud. Mycol.">
        <title>101 Dothideomycetes genomes: a test case for predicting lifestyles and emergence of pathogens.</title>
        <authorList>
            <person name="Haridas S."/>
            <person name="Albert R."/>
            <person name="Binder M."/>
            <person name="Bloem J."/>
            <person name="Labutti K."/>
            <person name="Salamov A."/>
            <person name="Andreopoulos B."/>
            <person name="Baker S."/>
            <person name="Barry K."/>
            <person name="Bills G."/>
            <person name="Bluhm B."/>
            <person name="Cannon C."/>
            <person name="Castanera R."/>
            <person name="Culley D."/>
            <person name="Daum C."/>
            <person name="Ezra D."/>
            <person name="Gonzalez J."/>
            <person name="Henrissat B."/>
            <person name="Kuo A."/>
            <person name="Liang C."/>
            <person name="Lipzen A."/>
            <person name="Lutzoni F."/>
            <person name="Magnuson J."/>
            <person name="Mondo S."/>
            <person name="Nolan M."/>
            <person name="Ohm R."/>
            <person name="Pangilinan J."/>
            <person name="Park H.-J."/>
            <person name="Ramirez L."/>
            <person name="Alfaro M."/>
            <person name="Sun H."/>
            <person name="Tritt A."/>
            <person name="Yoshinaga Y."/>
            <person name="Zwiers L.-H."/>
            <person name="Turgeon B."/>
            <person name="Goodwin S."/>
            <person name="Spatafora J."/>
            <person name="Crous P."/>
            <person name="Grigoriev I."/>
        </authorList>
    </citation>
    <scope>NUCLEOTIDE SEQUENCE</scope>
    <source>
        <strain evidence="2">CBS 122368</strain>
    </source>
</reference>
<dbReference type="GeneID" id="54576327"/>
<dbReference type="Proteomes" id="UP000800094">
    <property type="component" value="Unassembled WGS sequence"/>
</dbReference>
<dbReference type="Gene3D" id="1.10.3210.50">
    <property type="match status" value="1"/>
</dbReference>